<dbReference type="AlphaFoldDB" id="A0A067PZC9"/>
<accession>A0A067PZC9</accession>
<dbReference type="Proteomes" id="UP000027265">
    <property type="component" value="Unassembled WGS sequence"/>
</dbReference>
<reference evidence="2" key="1">
    <citation type="journal article" date="2014" name="Proc. Natl. Acad. Sci. U.S.A.">
        <title>Extensive sampling of basidiomycete genomes demonstrates inadequacy of the white-rot/brown-rot paradigm for wood decay fungi.</title>
        <authorList>
            <person name="Riley R."/>
            <person name="Salamov A.A."/>
            <person name="Brown D.W."/>
            <person name="Nagy L.G."/>
            <person name="Floudas D."/>
            <person name="Held B.W."/>
            <person name="Levasseur A."/>
            <person name="Lombard V."/>
            <person name="Morin E."/>
            <person name="Otillar R."/>
            <person name="Lindquist E.A."/>
            <person name="Sun H."/>
            <person name="LaButti K.M."/>
            <person name="Schmutz J."/>
            <person name="Jabbour D."/>
            <person name="Luo H."/>
            <person name="Baker S.E."/>
            <person name="Pisabarro A.G."/>
            <person name="Walton J.D."/>
            <person name="Blanchette R.A."/>
            <person name="Henrissat B."/>
            <person name="Martin F."/>
            <person name="Cullen D."/>
            <person name="Hibbett D.S."/>
            <person name="Grigoriev I.V."/>
        </authorList>
    </citation>
    <scope>NUCLEOTIDE SEQUENCE [LARGE SCALE GENOMIC DNA]</scope>
    <source>
        <strain evidence="2">MUCL 33604</strain>
    </source>
</reference>
<evidence type="ECO:0000313" key="2">
    <source>
        <dbReference type="Proteomes" id="UP000027265"/>
    </source>
</evidence>
<name>A0A067PZC9_9AGAM</name>
<dbReference type="EMBL" id="KL197724">
    <property type="protein sequence ID" value="KDQ55706.1"/>
    <property type="molecule type" value="Genomic_DNA"/>
</dbReference>
<dbReference type="HOGENOM" id="CLU_2399977_0_0_1"/>
<keyword evidence="2" id="KW-1185">Reference proteome</keyword>
<dbReference type="InParanoid" id="A0A067PZC9"/>
<gene>
    <name evidence="1" type="ORF">JAAARDRAFT_327080</name>
</gene>
<protein>
    <submittedName>
        <fullName evidence="1">Uncharacterized protein</fullName>
    </submittedName>
</protein>
<sequence>MGDDQAVLLQDRNNLVFGTPQPQLNHNVDRRTSGFHTFLLFFRFSTSIYSLFVARKYHHSPHDTTSYLFNVPPASRSPLNIIPVPGHPLPCDV</sequence>
<proteinExistence type="predicted"/>
<evidence type="ECO:0000313" key="1">
    <source>
        <dbReference type="EMBL" id="KDQ55706.1"/>
    </source>
</evidence>
<organism evidence="1 2">
    <name type="scientific">Jaapia argillacea MUCL 33604</name>
    <dbReference type="NCBI Taxonomy" id="933084"/>
    <lineage>
        <taxon>Eukaryota</taxon>
        <taxon>Fungi</taxon>
        <taxon>Dikarya</taxon>
        <taxon>Basidiomycota</taxon>
        <taxon>Agaricomycotina</taxon>
        <taxon>Agaricomycetes</taxon>
        <taxon>Agaricomycetidae</taxon>
        <taxon>Jaapiales</taxon>
        <taxon>Jaapiaceae</taxon>
        <taxon>Jaapia</taxon>
    </lineage>
</organism>